<proteinExistence type="predicted"/>
<gene>
    <name evidence="1" type="ordered locus">GDI3910</name>
</gene>
<name>A9HT83_GLUDA</name>
<accession>A9HT83</accession>
<keyword evidence="1" id="KW-0614">Plasmid</keyword>
<keyword evidence="2" id="KW-1185">Reference proteome</keyword>
<evidence type="ECO:0000313" key="2">
    <source>
        <dbReference type="Proteomes" id="UP000001176"/>
    </source>
</evidence>
<organism evidence="1 2">
    <name type="scientific">Gluconacetobacter diazotrophicus (strain ATCC 49037 / DSM 5601 / CCUG 37298 / CIP 103539 / LMG 7603 / PAl5)</name>
    <dbReference type="NCBI Taxonomy" id="272568"/>
    <lineage>
        <taxon>Bacteria</taxon>
        <taxon>Pseudomonadati</taxon>
        <taxon>Pseudomonadota</taxon>
        <taxon>Alphaproteobacteria</taxon>
        <taxon>Acetobacterales</taxon>
        <taxon>Acetobacteraceae</taxon>
        <taxon>Gluconacetobacter</taxon>
    </lineage>
</organism>
<reference evidence="2" key="1">
    <citation type="journal article" date="2009" name="BMC Genomics">
        <title>Complete genome sequence of the sugarcane nitrogen-fixing endophyte Gluconacetobacter diazotrophicus Pal5.</title>
        <authorList>
            <person name="Bertalan M."/>
            <person name="Albano R."/>
            <person name="Padua V."/>
            <person name="Rouws L."/>
            <person name="Rojas C."/>
            <person name="Hemerly A."/>
            <person name="Teixeira K."/>
            <person name="Schwab S."/>
            <person name="Araujo J."/>
            <person name="Oliveira A."/>
            <person name="Franca L."/>
            <person name="Magalhaes V."/>
            <person name="Alqueres S."/>
            <person name="Cardoso A."/>
            <person name="Almeida W."/>
            <person name="Loureiro M.M."/>
            <person name="Nogueira E."/>
            <person name="Cidade D."/>
            <person name="Oliveira D."/>
            <person name="Simao T."/>
            <person name="Macedo J."/>
            <person name="Valadao A."/>
            <person name="Dreschsel M."/>
            <person name="Freitas F."/>
            <person name="Vidal M."/>
            <person name="Guedes H."/>
            <person name="Rodrigues E."/>
            <person name="Meneses C."/>
            <person name="Brioso P."/>
            <person name="Pozzer L."/>
            <person name="Figueiredo D."/>
            <person name="Montano H."/>
            <person name="Junior J."/>
            <person name="Filho G."/>
            <person name="Flores V."/>
            <person name="Ferreira B."/>
            <person name="Branco A."/>
            <person name="Gonzalez P."/>
            <person name="Guillobel H."/>
            <person name="Lemos M."/>
            <person name="Seibel L."/>
            <person name="Macedo J."/>
            <person name="Alves-Ferreira M."/>
            <person name="Sachetto-Martins G."/>
            <person name="Coelho A."/>
            <person name="Santos E."/>
            <person name="Amaral G."/>
            <person name="Neves A."/>
            <person name="Pacheco A.B."/>
            <person name="Carvalho D."/>
            <person name="Lery L."/>
            <person name="Bisch P."/>
            <person name="Rossle S.C."/>
            <person name="Urmenyi T."/>
            <person name="Kruger W.V."/>
            <person name="Martins O."/>
            <person name="Baldani J.I."/>
            <person name="Ferreira P.C."/>
        </authorList>
    </citation>
    <scope>NUCLEOTIDE SEQUENCE [LARGE SCALE GENOMIC DNA]</scope>
    <source>
        <strain evidence="2">ATCC 49037 / DSM 5601 / CCUG 37298 / CIP 103539 / LMG 7603 / PAl5</strain>
        <plasmid evidence="2">pGDIPal5I</plasmid>
    </source>
</reference>
<dbReference type="Pfam" id="PF07424">
    <property type="entry name" value="TrbM"/>
    <property type="match status" value="1"/>
</dbReference>
<sequence length="66" mass="6848">MAGIGSPSGGCGDSIGHYFSIIRFGFWGYSPSKTAAARLRYLNSCPGAAANEGTVMLIQTMYGAIP</sequence>
<dbReference type="KEGG" id="gdi:GDI3910"/>
<evidence type="ECO:0000313" key="1">
    <source>
        <dbReference type="EMBL" id="CAP57874.1"/>
    </source>
</evidence>
<dbReference type="InterPro" id="IPR009989">
    <property type="entry name" value="TrbM"/>
</dbReference>
<protein>
    <submittedName>
        <fullName evidence="1">Uncharacterized protein</fullName>
    </submittedName>
</protein>
<dbReference type="EMBL" id="AM889287">
    <property type="protein sequence ID" value="CAP57874.1"/>
    <property type="molecule type" value="Genomic_DNA"/>
</dbReference>
<dbReference type="AlphaFoldDB" id="A9HT83"/>
<dbReference type="Proteomes" id="UP000001176">
    <property type="component" value="Plasmid pGDIPal5I"/>
</dbReference>
<geneLocation type="plasmid" evidence="1 2">
    <name>pGDIPal5I</name>
</geneLocation>